<gene>
    <name evidence="1" type="ORF">MOC_0016</name>
</gene>
<evidence type="ECO:0000313" key="2">
    <source>
        <dbReference type="Proteomes" id="UP000029492"/>
    </source>
</evidence>
<name>A0A089NIR0_9HYPH</name>
<protein>
    <submittedName>
        <fullName evidence="1">Protein of unassigned function</fullName>
    </submittedName>
</protein>
<accession>A0A089NIR0</accession>
<reference evidence="1 2" key="1">
    <citation type="journal article" date="2014" name="PLoS ONE">
        <title>Genome Information of Methylobacterium oryzae, a Plant-Probiotic Methylotroph in the Phyllosphere.</title>
        <authorList>
            <person name="Kwak M.J."/>
            <person name="Jeong H."/>
            <person name="Madhaiyan M."/>
            <person name="Lee Y."/>
            <person name="Sa T.M."/>
            <person name="Oh T.K."/>
            <person name="Kim J.F."/>
        </authorList>
    </citation>
    <scope>NUCLEOTIDE SEQUENCE [LARGE SCALE GENOMIC DNA]</scope>
    <source>
        <strain evidence="1 2">CBMB20</strain>
    </source>
</reference>
<dbReference type="Proteomes" id="UP000029492">
    <property type="component" value="Chromosome"/>
</dbReference>
<dbReference type="AlphaFoldDB" id="A0A089NIR0"/>
<dbReference type="EMBL" id="CP003811">
    <property type="protein sequence ID" value="AIQ87771.1"/>
    <property type="molecule type" value="Genomic_DNA"/>
</dbReference>
<dbReference type="KEGG" id="mor:MOC_0016"/>
<proteinExistence type="predicted"/>
<keyword evidence="2" id="KW-1185">Reference proteome</keyword>
<sequence>MGTLATKSAIISEYELKRIAGGSPVICCHRVTKTFVGRSATASAAVARGSFSGGAEETMRLQRPRSGFGLRLRPGW</sequence>
<dbReference type="HOGENOM" id="CLU_2650318_0_0_5"/>
<evidence type="ECO:0000313" key="1">
    <source>
        <dbReference type="EMBL" id="AIQ87771.1"/>
    </source>
</evidence>
<organism evidence="1 2">
    <name type="scientific">Methylobacterium oryzae CBMB20</name>
    <dbReference type="NCBI Taxonomy" id="693986"/>
    <lineage>
        <taxon>Bacteria</taxon>
        <taxon>Pseudomonadati</taxon>
        <taxon>Pseudomonadota</taxon>
        <taxon>Alphaproteobacteria</taxon>
        <taxon>Hyphomicrobiales</taxon>
        <taxon>Methylobacteriaceae</taxon>
        <taxon>Methylobacterium</taxon>
    </lineage>
</organism>
<dbReference type="STRING" id="693986.MOC_0016"/>